<sequence>MATLLRRITPKRMLVATRPLRAAIKESNISAGLWTLRKKVRFAIVKPRTFNQKMHFKMAWDRRPVLTTMADKDAVRAYLVDRGRAETLNEVFAVVDDPRLIDFDTLPSKCVIKPTHGSGAVIVIHDRADPTHRIPVNFPPHQWLNTVLFIRRENIDREAFNSLCDHWLGRNYWRSQGSTQWAYLNIPPRLIVEEYLEVHKSPLDYRFMVINQKVEWFQVHRYNGVTKYGNAYLRDGTQIPFDWAHDGSFEFVLPPEIGEMVLLSEELARETDFVRVDLYLVEGKIYFSELTNYPAGGRGKHYDTDAAAELAKNWVPNKPYR</sequence>
<organism evidence="1">
    <name type="scientific">freshwater metagenome</name>
    <dbReference type="NCBI Taxonomy" id="449393"/>
    <lineage>
        <taxon>unclassified sequences</taxon>
        <taxon>metagenomes</taxon>
        <taxon>ecological metagenomes</taxon>
    </lineage>
</organism>
<protein>
    <submittedName>
        <fullName evidence="1">Unannotated protein</fullName>
    </submittedName>
</protein>
<evidence type="ECO:0000313" key="2">
    <source>
        <dbReference type="EMBL" id="CAB5003785.1"/>
    </source>
</evidence>
<dbReference type="Pfam" id="PF14305">
    <property type="entry name" value="ATPgrasp_TupA"/>
    <property type="match status" value="1"/>
</dbReference>
<gene>
    <name evidence="1" type="ORF">UFOPK2242_01256</name>
    <name evidence="2" type="ORF">UFOPK4071_00312</name>
</gene>
<evidence type="ECO:0000313" key="1">
    <source>
        <dbReference type="EMBL" id="CAB4666698.1"/>
    </source>
</evidence>
<reference evidence="1" key="1">
    <citation type="submission" date="2020-05" db="EMBL/GenBank/DDBJ databases">
        <authorList>
            <person name="Chiriac C."/>
            <person name="Salcher M."/>
            <person name="Ghai R."/>
            <person name="Kavagutti S V."/>
        </authorList>
    </citation>
    <scope>NUCLEOTIDE SEQUENCE</scope>
</reference>
<dbReference type="EMBL" id="CAEZWM010000179">
    <property type="protein sequence ID" value="CAB4666698.1"/>
    <property type="molecule type" value="Genomic_DNA"/>
</dbReference>
<dbReference type="InterPro" id="IPR029465">
    <property type="entry name" value="ATPgrasp_TupA"/>
</dbReference>
<proteinExistence type="predicted"/>
<dbReference type="EMBL" id="CAFBPF010000022">
    <property type="protein sequence ID" value="CAB5003785.1"/>
    <property type="molecule type" value="Genomic_DNA"/>
</dbReference>
<dbReference type="AlphaFoldDB" id="A0A6J6M0T8"/>
<accession>A0A6J6M0T8</accession>
<dbReference type="SUPFAM" id="SSF56059">
    <property type="entry name" value="Glutathione synthetase ATP-binding domain-like"/>
    <property type="match status" value="1"/>
</dbReference>
<name>A0A6J6M0T8_9ZZZZ</name>